<reference evidence="4" key="1">
    <citation type="submission" date="2018-09" db="EMBL/GenBank/DDBJ databases">
        <authorList>
            <person name="Zhu H."/>
        </authorList>
    </citation>
    <scope>NUCLEOTIDE SEQUENCE [LARGE SCALE GENOMIC DNA]</scope>
    <source>
        <strain evidence="4">K1S02-23</strain>
    </source>
</reference>
<comment type="caution">
    <text evidence="3">The sequence shown here is derived from an EMBL/GenBank/DDBJ whole genome shotgun (WGS) entry which is preliminary data.</text>
</comment>
<feature type="signal peptide" evidence="2">
    <location>
        <begin position="1"/>
        <end position="19"/>
    </location>
</feature>
<evidence type="ECO:0000256" key="1">
    <source>
        <dbReference type="ARBA" id="ARBA00022729"/>
    </source>
</evidence>
<organism evidence="3 4">
    <name type="scientific">Noviherbaspirillum sedimenti</name>
    <dbReference type="NCBI Taxonomy" id="2320865"/>
    <lineage>
        <taxon>Bacteria</taxon>
        <taxon>Pseudomonadati</taxon>
        <taxon>Pseudomonadota</taxon>
        <taxon>Betaproteobacteria</taxon>
        <taxon>Burkholderiales</taxon>
        <taxon>Oxalobacteraceae</taxon>
        <taxon>Noviherbaspirillum</taxon>
    </lineage>
</organism>
<dbReference type="InterPro" id="IPR037873">
    <property type="entry name" value="BamE-like"/>
</dbReference>
<dbReference type="RefSeq" id="WP_119788039.1">
    <property type="nucleotide sequence ID" value="NZ_QYUQ01000002.1"/>
</dbReference>
<protein>
    <recommendedName>
        <fullName evidence="5">Lipoprotein SmpA/OmlA domain-containing protein</fullName>
    </recommendedName>
</protein>
<gene>
    <name evidence="3" type="ORF">D3878_20375</name>
</gene>
<evidence type="ECO:0008006" key="5">
    <source>
        <dbReference type="Google" id="ProtNLM"/>
    </source>
</evidence>
<keyword evidence="4" id="KW-1185">Reference proteome</keyword>
<dbReference type="OrthoDB" id="5297256at2"/>
<proteinExistence type="predicted"/>
<keyword evidence="1 2" id="KW-0732">Signal</keyword>
<dbReference type="AlphaFoldDB" id="A0A3A3G9W3"/>
<evidence type="ECO:0000313" key="4">
    <source>
        <dbReference type="Proteomes" id="UP000266327"/>
    </source>
</evidence>
<evidence type="ECO:0000313" key="3">
    <source>
        <dbReference type="EMBL" id="RJG04564.1"/>
    </source>
</evidence>
<accession>A0A3A3G9W3</accession>
<evidence type="ECO:0000256" key="2">
    <source>
        <dbReference type="SAM" id="SignalP"/>
    </source>
</evidence>
<feature type="chain" id="PRO_5017399515" description="Lipoprotein SmpA/OmlA domain-containing protein" evidence="2">
    <location>
        <begin position="20"/>
        <end position="168"/>
    </location>
</feature>
<dbReference type="Gene3D" id="3.30.1450.10">
    <property type="match status" value="1"/>
</dbReference>
<name>A0A3A3G9W3_9BURK</name>
<dbReference type="Proteomes" id="UP000266327">
    <property type="component" value="Unassembled WGS sequence"/>
</dbReference>
<sequence>MHAKFRKLLLLAAGMLLFACDQNGKPIEEAGLNKLGKGVSSEADVRMVMGKPDTVWEDDDGTRTLEYPKGPEGARTWMFTIDRFGKLQDYRQALTAENFARIQPGLSRDEVRRMLGRPGSVVQFKRKNEEVWDWRFLDGVDTKMFNVHFDIGSGKVTQTSISEIHFGG</sequence>
<dbReference type="EMBL" id="QYUQ01000002">
    <property type="protein sequence ID" value="RJG04564.1"/>
    <property type="molecule type" value="Genomic_DNA"/>
</dbReference>
<dbReference type="PROSITE" id="PS51257">
    <property type="entry name" value="PROKAR_LIPOPROTEIN"/>
    <property type="match status" value="1"/>
</dbReference>